<keyword evidence="1" id="KW-1133">Transmembrane helix</keyword>
<keyword evidence="1" id="KW-0472">Membrane</keyword>
<evidence type="ECO:0000256" key="1">
    <source>
        <dbReference type="SAM" id="Phobius"/>
    </source>
</evidence>
<dbReference type="EMBL" id="FNTI01000001">
    <property type="protein sequence ID" value="SEC84951.1"/>
    <property type="molecule type" value="Genomic_DNA"/>
</dbReference>
<dbReference type="Proteomes" id="UP000183208">
    <property type="component" value="Unassembled WGS sequence"/>
</dbReference>
<proteinExistence type="predicted"/>
<evidence type="ECO:0000313" key="3">
    <source>
        <dbReference type="Proteomes" id="UP000183208"/>
    </source>
</evidence>
<dbReference type="OrthoDB" id="8243283at2"/>
<name>A0A1H4VX31_9BRAD</name>
<dbReference type="AlphaFoldDB" id="A0A1H4VX31"/>
<accession>A0A1H4VX31</accession>
<feature type="transmembrane region" description="Helical" evidence="1">
    <location>
        <begin position="27"/>
        <end position="52"/>
    </location>
</feature>
<evidence type="ECO:0000313" key="2">
    <source>
        <dbReference type="EMBL" id="SEC84951.1"/>
    </source>
</evidence>
<dbReference type="RefSeq" id="WP_074819207.1">
    <property type="nucleotide sequence ID" value="NZ_FNTI01000001.1"/>
</dbReference>
<reference evidence="2 3" key="1">
    <citation type="submission" date="2016-10" db="EMBL/GenBank/DDBJ databases">
        <authorList>
            <person name="de Groot N.N."/>
        </authorList>
    </citation>
    <scope>NUCLEOTIDE SEQUENCE [LARGE SCALE GENOMIC DNA]</scope>
    <source>
        <strain evidence="2 3">GAS522</strain>
    </source>
</reference>
<sequence>MSLQEIFQDIQGWLAELWNYPIPWGMLFLWAAIIIGAMAVFVALAVLTAVFLDRKRKSDAQTPPKTIAELEIECLKVLKYNPHTRDITRVGIVRLNPEGSGPNWTVGKYEPLPSAIGLQIARDLIAGISETFALAD</sequence>
<gene>
    <name evidence="2" type="ORF">SAMN05444171_2411</name>
</gene>
<protein>
    <submittedName>
        <fullName evidence="2">Uncharacterized protein</fullName>
    </submittedName>
</protein>
<organism evidence="2 3">
    <name type="scientific">Bradyrhizobium lablabi</name>
    <dbReference type="NCBI Taxonomy" id="722472"/>
    <lineage>
        <taxon>Bacteria</taxon>
        <taxon>Pseudomonadati</taxon>
        <taxon>Pseudomonadota</taxon>
        <taxon>Alphaproteobacteria</taxon>
        <taxon>Hyphomicrobiales</taxon>
        <taxon>Nitrobacteraceae</taxon>
        <taxon>Bradyrhizobium</taxon>
    </lineage>
</organism>
<keyword evidence="1" id="KW-0812">Transmembrane</keyword>